<dbReference type="Pfam" id="PF00107">
    <property type="entry name" value="ADH_zinc_N"/>
    <property type="match status" value="1"/>
</dbReference>
<dbReference type="SUPFAM" id="SSF51735">
    <property type="entry name" value="NAD(P)-binding Rossmann-fold domains"/>
    <property type="match status" value="1"/>
</dbReference>
<dbReference type="PANTHER" id="PTHR43350:SF19">
    <property type="entry name" value="D-GULOSIDE 3-DEHYDROGENASE"/>
    <property type="match status" value="1"/>
</dbReference>
<evidence type="ECO:0000256" key="1">
    <source>
        <dbReference type="ARBA" id="ARBA00001947"/>
    </source>
</evidence>
<evidence type="ECO:0000256" key="4">
    <source>
        <dbReference type="ARBA" id="ARBA00022833"/>
    </source>
</evidence>
<organism evidence="7">
    <name type="scientific">uncultured Thermomicrobiales bacterium</name>
    <dbReference type="NCBI Taxonomy" id="1645740"/>
    <lineage>
        <taxon>Bacteria</taxon>
        <taxon>Pseudomonadati</taxon>
        <taxon>Thermomicrobiota</taxon>
        <taxon>Thermomicrobia</taxon>
        <taxon>Thermomicrobiales</taxon>
        <taxon>environmental samples</taxon>
    </lineage>
</organism>
<reference evidence="7" key="1">
    <citation type="submission" date="2020-02" db="EMBL/GenBank/DDBJ databases">
        <authorList>
            <person name="Meier V. D."/>
        </authorList>
    </citation>
    <scope>NUCLEOTIDE SEQUENCE</scope>
    <source>
        <strain evidence="7">AVDCRST_MAG59</strain>
    </source>
</reference>
<dbReference type="InterPro" id="IPR013149">
    <property type="entry name" value="ADH-like_C"/>
</dbReference>
<proteinExistence type="inferred from homology"/>
<evidence type="ECO:0000256" key="2">
    <source>
        <dbReference type="ARBA" id="ARBA00008072"/>
    </source>
</evidence>
<feature type="domain" description="Enoyl reductase (ER)" evidence="6">
    <location>
        <begin position="8"/>
        <end position="368"/>
    </location>
</feature>
<comment type="similarity">
    <text evidence="2">Belongs to the zinc-containing alcohol dehydrogenase family.</text>
</comment>
<evidence type="ECO:0000259" key="6">
    <source>
        <dbReference type="SMART" id="SM00829"/>
    </source>
</evidence>
<dbReference type="InterPro" id="IPR020843">
    <property type="entry name" value="ER"/>
</dbReference>
<dbReference type="InterPro" id="IPR013154">
    <property type="entry name" value="ADH-like_N"/>
</dbReference>
<name>A0A6J4U3J4_9BACT</name>
<accession>A0A6J4U3J4</accession>
<keyword evidence="3" id="KW-0479">Metal-binding</keyword>
<dbReference type="Pfam" id="PF08240">
    <property type="entry name" value="ADH_N"/>
    <property type="match status" value="1"/>
</dbReference>
<gene>
    <name evidence="7" type="ORF">AVDCRST_MAG59-687</name>
</gene>
<evidence type="ECO:0000313" key="7">
    <source>
        <dbReference type="EMBL" id="CAA9539406.1"/>
    </source>
</evidence>
<dbReference type="Gene3D" id="3.40.50.720">
    <property type="entry name" value="NAD(P)-binding Rossmann-like Domain"/>
    <property type="match status" value="1"/>
</dbReference>
<dbReference type="CDD" id="cd08255">
    <property type="entry name" value="2-desacetyl-2-hydroxyethyl_bacteriochlorophyllide_like"/>
    <property type="match status" value="1"/>
</dbReference>
<dbReference type="InterPro" id="IPR011032">
    <property type="entry name" value="GroES-like_sf"/>
</dbReference>
<protein>
    <recommendedName>
        <fullName evidence="6">Enoyl reductase (ER) domain-containing protein</fullName>
    </recommendedName>
</protein>
<comment type="cofactor">
    <cofactor evidence="1">
        <name>Zn(2+)</name>
        <dbReference type="ChEBI" id="CHEBI:29105"/>
    </cofactor>
</comment>
<evidence type="ECO:0000256" key="5">
    <source>
        <dbReference type="ARBA" id="ARBA00023002"/>
    </source>
</evidence>
<dbReference type="GO" id="GO:0046872">
    <property type="term" value="F:metal ion binding"/>
    <property type="evidence" value="ECO:0007669"/>
    <property type="project" value="UniProtKB-KW"/>
</dbReference>
<dbReference type="SMART" id="SM00829">
    <property type="entry name" value="PKS_ER"/>
    <property type="match status" value="1"/>
</dbReference>
<dbReference type="PANTHER" id="PTHR43350">
    <property type="entry name" value="NAD-DEPENDENT ALCOHOL DEHYDROGENASE"/>
    <property type="match status" value="1"/>
</dbReference>
<dbReference type="SUPFAM" id="SSF50129">
    <property type="entry name" value="GroES-like"/>
    <property type="match status" value="1"/>
</dbReference>
<dbReference type="InterPro" id="IPR036291">
    <property type="entry name" value="NAD(P)-bd_dom_sf"/>
</dbReference>
<dbReference type="GO" id="GO:0016491">
    <property type="term" value="F:oxidoreductase activity"/>
    <property type="evidence" value="ECO:0007669"/>
    <property type="project" value="UniProtKB-KW"/>
</dbReference>
<evidence type="ECO:0000256" key="3">
    <source>
        <dbReference type="ARBA" id="ARBA00022723"/>
    </source>
</evidence>
<keyword evidence="5" id="KW-0560">Oxidoreductase</keyword>
<keyword evidence="4" id="KW-0862">Zinc</keyword>
<dbReference type="AlphaFoldDB" id="A0A6J4U3J4"/>
<dbReference type="EMBL" id="CADCWF010000034">
    <property type="protein sequence ID" value="CAA9539406.1"/>
    <property type="molecule type" value="Genomic_DNA"/>
</dbReference>
<dbReference type="Gene3D" id="3.90.180.10">
    <property type="entry name" value="Medium-chain alcohol dehydrogenases, catalytic domain"/>
    <property type="match status" value="2"/>
</dbReference>
<sequence length="370" mass="39751">MPLELVATAPRTPVLRPYEEPPLGPREVRLRTEFASPKHGTELVGYRNDPAANRPYDPRWGAAFPRSTEEGLKGFPRRLGNMAVGTVVEVGPEVTRFRPGDRVYGHFPIRETQTSDEAAADPLPAGMTPEAAVCLDPAVMAFAMRDAGPRLGDTVAVFGLGAIGLMCLQLAKLGGAATVVGVDLLENRRALAAAYGADVVLDPRESGDAGLAIRRLTGAGESVTEWAPGPRLLGGYREDPTQVGERGVDLAVETSGSTRALHDAIRATRFGGTVCLISYYGGEAAGLFLGDEFHVNRLNLISCRAQSLPMRDHPAWTLGRYAAICEEWLRTAALRTDGLISPVVPFAEAVEAYREIDEHPERSIKLGVAF</sequence>